<feature type="compositionally biased region" description="Polar residues" evidence="4">
    <location>
        <begin position="102"/>
        <end position="115"/>
    </location>
</feature>
<keyword evidence="8" id="KW-1185">Reference proteome</keyword>
<keyword evidence="3" id="KW-0539">Nucleus</keyword>
<dbReference type="PROSITE" id="PS50090">
    <property type="entry name" value="MYB_LIKE"/>
    <property type="match status" value="1"/>
</dbReference>
<dbReference type="GO" id="GO:0003677">
    <property type="term" value="F:DNA binding"/>
    <property type="evidence" value="ECO:0007669"/>
    <property type="project" value="UniProtKB-KW"/>
</dbReference>
<dbReference type="Pfam" id="PF00249">
    <property type="entry name" value="Myb_DNA-binding"/>
    <property type="match status" value="1"/>
</dbReference>
<evidence type="ECO:0000313" key="8">
    <source>
        <dbReference type="Proteomes" id="UP001370490"/>
    </source>
</evidence>
<evidence type="ECO:0000259" key="6">
    <source>
        <dbReference type="PROSITE" id="PS51294"/>
    </source>
</evidence>
<feature type="domain" description="HTH myb-type" evidence="6">
    <location>
        <begin position="9"/>
        <end position="66"/>
    </location>
</feature>
<dbReference type="CDD" id="cd00167">
    <property type="entry name" value="SANT"/>
    <property type="match status" value="1"/>
</dbReference>
<comment type="subcellular location">
    <subcellularLocation>
        <location evidence="1">Nucleus</location>
    </subcellularLocation>
</comment>
<dbReference type="Proteomes" id="UP001370490">
    <property type="component" value="Unassembled WGS sequence"/>
</dbReference>
<evidence type="ECO:0000313" key="7">
    <source>
        <dbReference type="EMBL" id="KAK6937306.1"/>
    </source>
</evidence>
<dbReference type="SMART" id="SM00717">
    <property type="entry name" value="SANT"/>
    <property type="match status" value="1"/>
</dbReference>
<evidence type="ECO:0000256" key="4">
    <source>
        <dbReference type="SAM" id="MobiDB-lite"/>
    </source>
</evidence>
<dbReference type="AlphaFoldDB" id="A0AAN8ZGM3"/>
<accession>A0AAN8ZGM3</accession>
<dbReference type="InterPro" id="IPR017930">
    <property type="entry name" value="Myb_dom"/>
</dbReference>
<comment type="caution">
    <text evidence="7">The sequence shown here is derived from an EMBL/GenBank/DDBJ whole genome shotgun (WGS) entry which is preliminary data.</text>
</comment>
<evidence type="ECO:0000256" key="3">
    <source>
        <dbReference type="ARBA" id="ARBA00023242"/>
    </source>
</evidence>
<dbReference type="EMBL" id="JBAMMX010000006">
    <property type="protein sequence ID" value="KAK6937306.1"/>
    <property type="molecule type" value="Genomic_DNA"/>
</dbReference>
<evidence type="ECO:0000259" key="5">
    <source>
        <dbReference type="PROSITE" id="PS50090"/>
    </source>
</evidence>
<dbReference type="InterPro" id="IPR001005">
    <property type="entry name" value="SANT/Myb"/>
</dbReference>
<feature type="region of interest" description="Disordered" evidence="4">
    <location>
        <begin position="92"/>
        <end position="148"/>
    </location>
</feature>
<dbReference type="GO" id="GO:0005634">
    <property type="term" value="C:nucleus"/>
    <property type="evidence" value="ECO:0007669"/>
    <property type="project" value="UniProtKB-SubCell"/>
</dbReference>
<evidence type="ECO:0000256" key="1">
    <source>
        <dbReference type="ARBA" id="ARBA00004123"/>
    </source>
</evidence>
<name>A0AAN8ZGM3_9MAGN</name>
<gene>
    <name evidence="7" type="ORF">RJ641_030814</name>
</gene>
<dbReference type="PANTHER" id="PTHR47999">
    <property type="entry name" value="TRANSCRIPTION FACTOR MYB8-RELATED-RELATED"/>
    <property type="match status" value="1"/>
</dbReference>
<protein>
    <submittedName>
        <fullName evidence="7">SANT/Myb domain</fullName>
    </submittedName>
</protein>
<dbReference type="PANTHER" id="PTHR47999:SF91">
    <property type="entry name" value="TRANSCRIPTION FACTOR MYB111"/>
    <property type="match status" value="1"/>
</dbReference>
<dbReference type="Gene3D" id="1.10.10.60">
    <property type="entry name" value="Homeodomain-like"/>
    <property type="match status" value="1"/>
</dbReference>
<dbReference type="PROSITE" id="PS51294">
    <property type="entry name" value="HTH_MYB"/>
    <property type="match status" value="1"/>
</dbReference>
<sequence length="310" mass="34535">MGRAPCCEKVGLKRGKWTAEEDAILTKYIETNGEGSWRWSLIASHLPGRTDNEIKNYWNSHLSRKIYTFIKRPCNDVVPLVMNIPKTKRTQIVSKHKARTSAAKQKNKNLTLPSKQSEEQEKGFVSDGPNEEERGAVSAPGEGEDRSLILGSSSEGVELETEGFLSFNDFMGNVGQVDPSSWVEKERENENGVMTISEERENIKVGVTEKNKNMTVSDEKEIGSVDLSSSLGLDSESLEWASYAASAYFGEEWDWESGAQASEVSNEQENLISSLWESDDFVDLDLSSNVELGNGVHFEKRNALVGWLLS</sequence>
<dbReference type="InterPro" id="IPR009057">
    <property type="entry name" value="Homeodomain-like_sf"/>
</dbReference>
<organism evidence="7 8">
    <name type="scientific">Dillenia turbinata</name>
    <dbReference type="NCBI Taxonomy" id="194707"/>
    <lineage>
        <taxon>Eukaryota</taxon>
        <taxon>Viridiplantae</taxon>
        <taxon>Streptophyta</taxon>
        <taxon>Embryophyta</taxon>
        <taxon>Tracheophyta</taxon>
        <taxon>Spermatophyta</taxon>
        <taxon>Magnoliopsida</taxon>
        <taxon>eudicotyledons</taxon>
        <taxon>Gunneridae</taxon>
        <taxon>Pentapetalae</taxon>
        <taxon>Dilleniales</taxon>
        <taxon>Dilleniaceae</taxon>
        <taxon>Dillenia</taxon>
    </lineage>
</organism>
<proteinExistence type="predicted"/>
<feature type="domain" description="Myb-like" evidence="5">
    <location>
        <begin position="9"/>
        <end position="62"/>
    </location>
</feature>
<keyword evidence="2" id="KW-0238">DNA-binding</keyword>
<dbReference type="SUPFAM" id="SSF46689">
    <property type="entry name" value="Homeodomain-like"/>
    <property type="match status" value="1"/>
</dbReference>
<evidence type="ECO:0000256" key="2">
    <source>
        <dbReference type="ARBA" id="ARBA00023125"/>
    </source>
</evidence>
<dbReference type="InterPro" id="IPR015495">
    <property type="entry name" value="Myb_TF_plants"/>
</dbReference>
<reference evidence="7 8" key="1">
    <citation type="submission" date="2023-12" db="EMBL/GenBank/DDBJ databases">
        <title>A high-quality genome assembly for Dillenia turbinata (Dilleniales).</title>
        <authorList>
            <person name="Chanderbali A."/>
        </authorList>
    </citation>
    <scope>NUCLEOTIDE SEQUENCE [LARGE SCALE GENOMIC DNA]</scope>
    <source>
        <strain evidence="7">LSX21</strain>
        <tissue evidence="7">Leaf</tissue>
    </source>
</reference>